<dbReference type="PANTHER" id="PTHR42924">
    <property type="entry name" value="EXONUCLEASE"/>
    <property type="match status" value="1"/>
</dbReference>
<evidence type="ECO:0000259" key="2">
    <source>
        <dbReference type="SMART" id="SM00481"/>
    </source>
</evidence>
<dbReference type="InterPro" id="IPR016195">
    <property type="entry name" value="Pol/histidinol_Pase-like"/>
</dbReference>
<dbReference type="PANTHER" id="PTHR42924:SF11">
    <property type="entry name" value="POLYMERASE_HISTIDINOL PHOSPHATASE N-TERMINAL DOMAIN-CONTAINING PROTEIN"/>
    <property type="match status" value="1"/>
</dbReference>
<proteinExistence type="predicted"/>
<dbReference type="InterPro" id="IPR052018">
    <property type="entry name" value="PHP_domain"/>
</dbReference>
<dbReference type="SMART" id="SM00481">
    <property type="entry name" value="POLIIIAc"/>
    <property type="match status" value="1"/>
</dbReference>
<dbReference type="InterPro" id="IPR003141">
    <property type="entry name" value="Pol/His_phosphatase_N"/>
</dbReference>
<gene>
    <name evidence="3" type="ORF">rosag_48960</name>
</gene>
<dbReference type="Proteomes" id="UP001161325">
    <property type="component" value="Unassembled WGS sequence"/>
</dbReference>
<evidence type="ECO:0000313" key="3">
    <source>
        <dbReference type="EMBL" id="GLC28383.1"/>
    </source>
</evidence>
<dbReference type="AlphaFoldDB" id="A0AA37QK49"/>
<dbReference type="SUPFAM" id="SSF89550">
    <property type="entry name" value="PHP domain-like"/>
    <property type="match status" value="1"/>
</dbReference>
<name>A0AA37QK49_9BACT</name>
<feature type="domain" description="Polymerase/histidinol phosphatase N-terminal" evidence="2">
    <location>
        <begin position="29"/>
        <end position="95"/>
    </location>
</feature>
<dbReference type="GO" id="GO:0035312">
    <property type="term" value="F:5'-3' DNA exonuclease activity"/>
    <property type="evidence" value="ECO:0007669"/>
    <property type="project" value="TreeGrafter"/>
</dbReference>
<dbReference type="EMBL" id="BRXS01000009">
    <property type="protein sequence ID" value="GLC28383.1"/>
    <property type="molecule type" value="Genomic_DNA"/>
</dbReference>
<protein>
    <recommendedName>
        <fullName evidence="2">Polymerase/histidinol phosphatase N-terminal domain-containing protein</fullName>
    </recommendedName>
</protein>
<evidence type="ECO:0000313" key="4">
    <source>
        <dbReference type="Proteomes" id="UP001161325"/>
    </source>
</evidence>
<dbReference type="RefSeq" id="WP_284352778.1">
    <property type="nucleotide sequence ID" value="NZ_BRXS01000009.1"/>
</dbReference>
<feature type="signal peptide" evidence="1">
    <location>
        <begin position="1"/>
        <end position="20"/>
    </location>
</feature>
<keyword evidence="4" id="KW-1185">Reference proteome</keyword>
<comment type="caution">
    <text evidence="3">The sequence shown here is derived from an EMBL/GenBank/DDBJ whole genome shotgun (WGS) entry which is preliminary data.</text>
</comment>
<reference evidence="3" key="1">
    <citation type="submission" date="2022-08" db="EMBL/GenBank/DDBJ databases">
        <title>Draft genome sequencing of Roseisolibacter agri AW1220.</title>
        <authorList>
            <person name="Tobiishi Y."/>
            <person name="Tonouchi A."/>
        </authorList>
    </citation>
    <scope>NUCLEOTIDE SEQUENCE</scope>
    <source>
        <strain evidence="3">AW1220</strain>
    </source>
</reference>
<dbReference type="Gene3D" id="3.20.20.140">
    <property type="entry name" value="Metal-dependent hydrolases"/>
    <property type="match status" value="1"/>
</dbReference>
<feature type="chain" id="PRO_5041324297" description="Polymerase/histidinol phosphatase N-terminal domain-containing protein" evidence="1">
    <location>
        <begin position="21"/>
        <end position="347"/>
    </location>
</feature>
<organism evidence="3 4">
    <name type="scientific">Roseisolibacter agri</name>
    <dbReference type="NCBI Taxonomy" id="2014610"/>
    <lineage>
        <taxon>Bacteria</taxon>
        <taxon>Pseudomonadati</taxon>
        <taxon>Gemmatimonadota</taxon>
        <taxon>Gemmatimonadia</taxon>
        <taxon>Gemmatimonadales</taxon>
        <taxon>Gemmatimonadaceae</taxon>
        <taxon>Roseisolibacter</taxon>
    </lineage>
</organism>
<sequence length="347" mass="37539">MRPILRLVLGASFVVAPVHAAGAQRWYRGNTHVHTRESDGNRPPEEVARWYRDHGYHFLVVTDHERITDPAPLNAQLGKPGAFLVIAGQEITQQVADASHPQGIRQAHVVSIAPARVVLPLGEKGIAQGTTVAAMYASHLAAVRAAGGLAQVNHPNFRWSVRLEDMAALPDSTPFELWNAQPRINNLGGDDGHGRTSLSTEALWDSLLTRGRLLWAVGSDDAHNFAALDDAETTRPGGAWIMVRADTLTPAAIVGAMRAGRFYATTGVLLADVAADARAVEVTVAAPTNPRDDRRYRTRFVGRGGRTLAVVAGTRARYAIRGDEGYVRAVVVDSDGRTAWTQPLRVR</sequence>
<dbReference type="GO" id="GO:0004534">
    <property type="term" value="F:5'-3' RNA exonuclease activity"/>
    <property type="evidence" value="ECO:0007669"/>
    <property type="project" value="TreeGrafter"/>
</dbReference>
<keyword evidence="1" id="KW-0732">Signal</keyword>
<dbReference type="NCBIfam" id="NF038032">
    <property type="entry name" value="CehA_McbA_metalo"/>
    <property type="match status" value="1"/>
</dbReference>
<accession>A0AA37QK49</accession>
<evidence type="ECO:0000256" key="1">
    <source>
        <dbReference type="SAM" id="SignalP"/>
    </source>
</evidence>